<keyword evidence="8" id="KW-1185">Reference proteome</keyword>
<feature type="compositionally biased region" description="Basic and acidic residues" evidence="5">
    <location>
        <begin position="187"/>
        <end position="197"/>
    </location>
</feature>
<sequence length="342" mass="38030">MLSGTMEHVVKHSILYSYVLSQPLVTYVDAYPQLQNKLLTKTEQLEFGEHGESVKLLQEKLNNLDYFDADLDGEYGALTAHALKNFQADYNITINGQADEKTILALIKSEKNLYLKQIKNLSTEVYPGLTGDKVETVQHALQYFGYYKGMIDGIYGPLTKDALKLASEEHEGIKLAEAPAIKVKVKKTEKQELKDTDPLNQSQSDQKEKKAAQEEKQVKVEGINGGSIVANAHTFVGVPYVWGGTTPTGFDCSGLIQYVFSMQGIETPRTVSDIWNFAAPVESKSVGDLVFFETYKPGPSHMGIYIGNGKFIHAGESRGVEVAELSNNYWKDRYIGAKRVTQ</sequence>
<protein>
    <submittedName>
        <fullName evidence="7">NlpC/P60 family protein</fullName>
    </submittedName>
</protein>
<dbReference type="PANTHER" id="PTHR47053:SF1">
    <property type="entry name" value="MUREIN DD-ENDOPEPTIDASE MEPH-RELATED"/>
    <property type="match status" value="1"/>
</dbReference>
<dbReference type="RefSeq" id="WP_379564087.1">
    <property type="nucleotide sequence ID" value="NZ_CP085256.1"/>
</dbReference>
<dbReference type="Gene3D" id="1.10.101.10">
    <property type="entry name" value="PGBD-like superfamily/PGBD"/>
    <property type="match status" value="2"/>
</dbReference>
<reference evidence="8" key="1">
    <citation type="journal article" date="2019" name="Int. J. Syst. Evol. Microbiol.">
        <title>The Global Catalogue of Microorganisms (GCM) 10K type strain sequencing project: providing services to taxonomists for standard genome sequencing and annotation.</title>
        <authorList>
            <consortium name="The Broad Institute Genomics Platform"/>
            <consortium name="The Broad Institute Genome Sequencing Center for Infectious Disease"/>
            <person name="Wu L."/>
            <person name="Ma J."/>
        </authorList>
    </citation>
    <scope>NUCLEOTIDE SEQUENCE [LARGE SCALE GENOMIC DNA]</scope>
    <source>
        <strain evidence="8">TISTR 1858</strain>
    </source>
</reference>
<dbReference type="Pfam" id="PF00877">
    <property type="entry name" value="NLPC_P60"/>
    <property type="match status" value="1"/>
</dbReference>
<feature type="region of interest" description="Disordered" evidence="5">
    <location>
        <begin position="187"/>
        <end position="217"/>
    </location>
</feature>
<evidence type="ECO:0000256" key="3">
    <source>
        <dbReference type="ARBA" id="ARBA00022801"/>
    </source>
</evidence>
<dbReference type="PROSITE" id="PS51935">
    <property type="entry name" value="NLPC_P60"/>
    <property type="match status" value="1"/>
</dbReference>
<evidence type="ECO:0000313" key="8">
    <source>
        <dbReference type="Proteomes" id="UP001597451"/>
    </source>
</evidence>
<comment type="caution">
    <text evidence="7">The sequence shown here is derived from an EMBL/GenBank/DDBJ whole genome shotgun (WGS) entry which is preliminary data.</text>
</comment>
<accession>A0ABW5Q4S9</accession>
<evidence type="ECO:0000256" key="5">
    <source>
        <dbReference type="SAM" id="MobiDB-lite"/>
    </source>
</evidence>
<dbReference type="InterPro" id="IPR002477">
    <property type="entry name" value="Peptidoglycan-bd-like"/>
</dbReference>
<dbReference type="SUPFAM" id="SSF47090">
    <property type="entry name" value="PGBD-like"/>
    <property type="match status" value="2"/>
</dbReference>
<feature type="compositionally biased region" description="Basic and acidic residues" evidence="5">
    <location>
        <begin position="205"/>
        <end position="217"/>
    </location>
</feature>
<feature type="domain" description="NlpC/P60" evidence="6">
    <location>
        <begin position="222"/>
        <end position="341"/>
    </location>
</feature>
<dbReference type="InterPro" id="IPR051202">
    <property type="entry name" value="Peptidase_C40"/>
</dbReference>
<dbReference type="Gene3D" id="3.90.1720.10">
    <property type="entry name" value="endopeptidase domain like (from Nostoc punctiforme)"/>
    <property type="match status" value="1"/>
</dbReference>
<keyword evidence="3" id="KW-0378">Hydrolase</keyword>
<dbReference type="Proteomes" id="UP001597451">
    <property type="component" value="Unassembled WGS sequence"/>
</dbReference>
<evidence type="ECO:0000256" key="2">
    <source>
        <dbReference type="ARBA" id="ARBA00022670"/>
    </source>
</evidence>
<dbReference type="InterPro" id="IPR000064">
    <property type="entry name" value="NLP_P60_dom"/>
</dbReference>
<dbReference type="InterPro" id="IPR036365">
    <property type="entry name" value="PGBD-like_sf"/>
</dbReference>
<name>A0ABW5Q4S9_9BACI</name>
<dbReference type="InterPro" id="IPR036366">
    <property type="entry name" value="PGBDSf"/>
</dbReference>
<dbReference type="InterPro" id="IPR038765">
    <property type="entry name" value="Papain-like_cys_pep_sf"/>
</dbReference>
<keyword evidence="4" id="KW-0788">Thiol protease</keyword>
<evidence type="ECO:0000256" key="4">
    <source>
        <dbReference type="ARBA" id="ARBA00022807"/>
    </source>
</evidence>
<gene>
    <name evidence="7" type="ORF">ACFSUN_17870</name>
</gene>
<comment type="similarity">
    <text evidence="1">Belongs to the peptidase C40 family.</text>
</comment>
<proteinExistence type="inferred from homology"/>
<dbReference type="PANTHER" id="PTHR47053">
    <property type="entry name" value="MUREIN DD-ENDOPEPTIDASE MEPH-RELATED"/>
    <property type="match status" value="1"/>
</dbReference>
<evidence type="ECO:0000256" key="1">
    <source>
        <dbReference type="ARBA" id="ARBA00007074"/>
    </source>
</evidence>
<evidence type="ECO:0000259" key="6">
    <source>
        <dbReference type="PROSITE" id="PS51935"/>
    </source>
</evidence>
<evidence type="ECO:0000313" key="7">
    <source>
        <dbReference type="EMBL" id="MFD2630639.1"/>
    </source>
</evidence>
<organism evidence="7 8">
    <name type="scientific">Oceanobacillus kapialis</name>
    <dbReference type="NCBI Taxonomy" id="481353"/>
    <lineage>
        <taxon>Bacteria</taxon>
        <taxon>Bacillati</taxon>
        <taxon>Bacillota</taxon>
        <taxon>Bacilli</taxon>
        <taxon>Bacillales</taxon>
        <taxon>Bacillaceae</taxon>
        <taxon>Oceanobacillus</taxon>
    </lineage>
</organism>
<keyword evidence="2" id="KW-0645">Protease</keyword>
<dbReference type="EMBL" id="JBHUMX010000045">
    <property type="protein sequence ID" value="MFD2630639.1"/>
    <property type="molecule type" value="Genomic_DNA"/>
</dbReference>
<dbReference type="Pfam" id="PF01471">
    <property type="entry name" value="PG_binding_1"/>
    <property type="match status" value="2"/>
</dbReference>
<dbReference type="SUPFAM" id="SSF54001">
    <property type="entry name" value="Cysteine proteinases"/>
    <property type="match status" value="1"/>
</dbReference>